<evidence type="ECO:0000256" key="1">
    <source>
        <dbReference type="SAM" id="SignalP"/>
    </source>
</evidence>
<dbReference type="Pfam" id="PF13860">
    <property type="entry name" value="FlgD_ig"/>
    <property type="match status" value="1"/>
</dbReference>
<keyword evidence="1" id="KW-0732">Signal</keyword>
<feature type="domain" description="FlgD/Vpr Ig-like" evidence="2">
    <location>
        <begin position="846"/>
        <end position="915"/>
    </location>
</feature>
<sequence>MKRKKRKLIIFVLLLPAILQAQTTATWTGNANDGKWETANNWSTSTVPDETTEVVIPVLTPPPPPPPPNKYPKISNNITAKAKKVTVNQNATLTLEGTLEVKEDLTNNGTINTVAKGTIKIGKNLTNMNILKVQKVEPTGNDITIKGTSTAAHTEIGNLTMDNAGGKTLKINGKIKTTLKISGTETAKTFLKIEGEGSSGEITLDNSGEGNFLEIDTNKVTITSNGKNFKANTSKLKDGSRPDTESPQNGWIFTAASLKWTGSNDSEGYKWEKAEHWEPKMLPSKQDTVTIPSVLLNKAKWPKVTASGAKAKKITLESGGSLDLDGQTISAASGNSEMYISGTLKLQYTNEQKNWFQQMFNKITLKDGSTVEINGNGTPLVLHNAETSNTGFKNLTINRNGSVTVTTDSEPIKVKKEFKVTGTGGVTLNAELTAETVTVDNSGASLTANKKITVNSKLENKGTFKSENEVILSPSNNNMVISVAGNMTQDKTQFKKLTCQNAGGKTLSINGKIKVTDDLTLSGTFSDKLTINGSNGTSAIYLTSSQNDKGNHLKINTDNIKINEGDFKTYYKMQDSTDNSGKKTNKNGWVFDDTFELKNSFMKVNGNELYIVFKRNTEENEFIHSKLEIKKGSSAIAESVISPPPVKHKTISGTFAVWKYTLNKPVSADEILQKEMKIEISHFNKKHEKFKISDIGIGLTDVLFAANSRTVRDFSGEKELPKLNTAVVTVPAGSSKNVKLYLSFNKNGFWYPSFLQPLEILEASENKIFSEYSGETEGAKIKFTLVDTDSNFKEGTVAQFMFVYDNWLPCARLKHPYDIFSFDVWKFQIIGVQYQRGGVSIFNNVINPDKEEKVSLQVSLQKRGILTIQIMTLDGSIVKTLERSEKSAGTHFYYWDGKNNSGISVARGLYFIRIAGPNIDETRKVMIIKN</sequence>
<proteinExistence type="predicted"/>
<organism evidence="3 4">
    <name type="scientific">Treponema pedis</name>
    <dbReference type="NCBI Taxonomy" id="409322"/>
    <lineage>
        <taxon>Bacteria</taxon>
        <taxon>Pseudomonadati</taxon>
        <taxon>Spirochaetota</taxon>
        <taxon>Spirochaetia</taxon>
        <taxon>Spirochaetales</taxon>
        <taxon>Treponemataceae</taxon>
        <taxon>Treponema</taxon>
    </lineage>
</organism>
<name>A0A7S6WQI4_9SPIR</name>
<dbReference type="InterPro" id="IPR025965">
    <property type="entry name" value="FlgD/Vpr_Ig-like"/>
</dbReference>
<dbReference type="Gene3D" id="2.60.40.4070">
    <property type="match status" value="1"/>
</dbReference>
<protein>
    <recommendedName>
        <fullName evidence="2">FlgD/Vpr Ig-like domain-containing protein</fullName>
    </recommendedName>
</protein>
<dbReference type="EMBL" id="CP061839">
    <property type="protein sequence ID" value="QOW61484.1"/>
    <property type="molecule type" value="Genomic_DNA"/>
</dbReference>
<dbReference type="AlphaFoldDB" id="A0A7S6WQI4"/>
<dbReference type="RefSeq" id="WP_194076965.1">
    <property type="nucleotide sequence ID" value="NZ_CP061839.1"/>
</dbReference>
<evidence type="ECO:0000259" key="2">
    <source>
        <dbReference type="Pfam" id="PF13860"/>
    </source>
</evidence>
<reference evidence="3 4" key="1">
    <citation type="submission" date="2020-09" db="EMBL/GenBank/DDBJ databases">
        <title>Characterization of Treponema spp. from bovine digital dermatitis in Korea.</title>
        <authorList>
            <person name="Espiritu H.M."/>
            <person name="Cho Y.I."/>
            <person name="Mamuad L."/>
        </authorList>
    </citation>
    <scope>NUCLEOTIDE SEQUENCE [LARGE SCALE GENOMIC DNA]</scope>
    <source>
        <strain evidence="3 4">KS1</strain>
    </source>
</reference>
<accession>A0A7S6WQI4</accession>
<feature type="signal peptide" evidence="1">
    <location>
        <begin position="1"/>
        <end position="21"/>
    </location>
</feature>
<evidence type="ECO:0000313" key="4">
    <source>
        <dbReference type="Proteomes" id="UP000593915"/>
    </source>
</evidence>
<evidence type="ECO:0000313" key="3">
    <source>
        <dbReference type="EMBL" id="QOW61484.1"/>
    </source>
</evidence>
<gene>
    <name evidence="3" type="ORF">IFE08_03590</name>
</gene>
<dbReference type="Proteomes" id="UP000593915">
    <property type="component" value="Chromosome"/>
</dbReference>
<feature type="chain" id="PRO_5032425090" description="FlgD/Vpr Ig-like domain-containing protein" evidence="1">
    <location>
        <begin position="22"/>
        <end position="930"/>
    </location>
</feature>